<feature type="transmembrane region" description="Helical" evidence="6">
    <location>
        <begin position="12"/>
        <end position="33"/>
    </location>
</feature>
<evidence type="ECO:0000256" key="1">
    <source>
        <dbReference type="ARBA" id="ARBA00004196"/>
    </source>
</evidence>
<dbReference type="AlphaFoldDB" id="A0A437GUS7"/>
<keyword evidence="9" id="KW-1185">Reference proteome</keyword>
<keyword evidence="5" id="KW-0676">Redox-active center</keyword>
<evidence type="ECO:0000256" key="5">
    <source>
        <dbReference type="ARBA" id="ARBA00023284"/>
    </source>
</evidence>
<dbReference type="PROSITE" id="PS51352">
    <property type="entry name" value="THIOREDOXIN_2"/>
    <property type="match status" value="1"/>
</dbReference>
<comment type="subcellular location">
    <subcellularLocation>
        <location evidence="1">Cell envelope</location>
    </subcellularLocation>
</comment>
<dbReference type="InterPro" id="IPR013766">
    <property type="entry name" value="Thioredoxin_domain"/>
</dbReference>
<dbReference type="GO" id="GO:0017004">
    <property type="term" value="P:cytochrome complex assembly"/>
    <property type="evidence" value="ECO:0007669"/>
    <property type="project" value="UniProtKB-KW"/>
</dbReference>
<dbReference type="SUPFAM" id="SSF52833">
    <property type="entry name" value="Thioredoxin-like"/>
    <property type="match status" value="1"/>
</dbReference>
<dbReference type="EMBL" id="RXOL01000008">
    <property type="protein sequence ID" value="RVQ65315.1"/>
    <property type="molecule type" value="Genomic_DNA"/>
</dbReference>
<evidence type="ECO:0000313" key="8">
    <source>
        <dbReference type="EMBL" id="RVQ65315.1"/>
    </source>
</evidence>
<evidence type="ECO:0000313" key="9">
    <source>
        <dbReference type="Proteomes" id="UP000283003"/>
    </source>
</evidence>
<dbReference type="PANTHER" id="PTHR42852">
    <property type="entry name" value="THIOL:DISULFIDE INTERCHANGE PROTEIN DSBE"/>
    <property type="match status" value="1"/>
</dbReference>
<keyword evidence="4" id="KW-1015">Disulfide bond</keyword>
<comment type="similarity">
    <text evidence="2">Belongs to the thioredoxin family. DsbE subfamily.</text>
</comment>
<evidence type="ECO:0000256" key="3">
    <source>
        <dbReference type="ARBA" id="ARBA00022748"/>
    </source>
</evidence>
<reference evidence="8 9" key="1">
    <citation type="submission" date="2018-12" db="EMBL/GenBank/DDBJ databases">
        <title>Croceicoccus ponticola sp. nov., a lipolytic bacterium isolated from seawater.</title>
        <authorList>
            <person name="Yoon J.-H."/>
        </authorList>
    </citation>
    <scope>NUCLEOTIDE SEQUENCE [LARGE SCALE GENOMIC DNA]</scope>
    <source>
        <strain evidence="8 9">GM-16</strain>
    </source>
</reference>
<protein>
    <submittedName>
        <fullName evidence="8">DsbE family thiol:disulfide interchange protein</fullName>
    </submittedName>
</protein>
<dbReference type="Gene3D" id="3.40.30.10">
    <property type="entry name" value="Glutaredoxin"/>
    <property type="match status" value="1"/>
</dbReference>
<keyword evidence="6" id="KW-0472">Membrane</keyword>
<feature type="domain" description="Thioredoxin" evidence="7">
    <location>
        <begin position="43"/>
        <end position="184"/>
    </location>
</feature>
<evidence type="ECO:0000256" key="6">
    <source>
        <dbReference type="SAM" id="Phobius"/>
    </source>
</evidence>
<sequence length="186" mass="20052">MTAPDAPKGKRWAIWLPLVLFGAFFALVMNGLIRPADREIESAMVGKPLPVFDLAPGSPDRPGLATDAFRQGRPRLLNIFASWCVPCAAEAPQLDAIAKSGVPIDGVAIRDREEDLARFLARHGNPFASIGKDDISEVQLGLGSSGVPETFVIDGSGTIRYQHIGPIMDRDVAKILAEVERAEKPL</sequence>
<dbReference type="GO" id="GO:0015036">
    <property type="term" value="F:disulfide oxidoreductase activity"/>
    <property type="evidence" value="ECO:0007669"/>
    <property type="project" value="InterPro"/>
</dbReference>
<keyword evidence="3" id="KW-0201">Cytochrome c-type biogenesis</keyword>
<keyword evidence="6" id="KW-1133">Transmembrane helix</keyword>
<dbReference type="InterPro" id="IPR013740">
    <property type="entry name" value="Redoxin"/>
</dbReference>
<comment type="caution">
    <text evidence="8">The sequence shown here is derived from an EMBL/GenBank/DDBJ whole genome shotgun (WGS) entry which is preliminary data.</text>
</comment>
<organism evidence="8 9">
    <name type="scientific">Croceicoccus ponticola</name>
    <dbReference type="NCBI Taxonomy" id="2217664"/>
    <lineage>
        <taxon>Bacteria</taxon>
        <taxon>Pseudomonadati</taxon>
        <taxon>Pseudomonadota</taxon>
        <taxon>Alphaproteobacteria</taxon>
        <taxon>Sphingomonadales</taxon>
        <taxon>Erythrobacteraceae</taxon>
        <taxon>Croceicoccus</taxon>
    </lineage>
</organism>
<name>A0A437GUS7_9SPHN</name>
<dbReference type="Pfam" id="PF08534">
    <property type="entry name" value="Redoxin"/>
    <property type="match status" value="1"/>
</dbReference>
<evidence type="ECO:0000259" key="7">
    <source>
        <dbReference type="PROSITE" id="PS51352"/>
    </source>
</evidence>
<gene>
    <name evidence="8" type="ORF">EKN06_13850</name>
</gene>
<dbReference type="PANTHER" id="PTHR42852:SF6">
    <property type="entry name" value="THIOL:DISULFIDE INTERCHANGE PROTEIN DSBE"/>
    <property type="match status" value="1"/>
</dbReference>
<dbReference type="RefSeq" id="WP_127613516.1">
    <property type="nucleotide sequence ID" value="NZ_RXOL01000008.1"/>
</dbReference>
<dbReference type="PROSITE" id="PS00194">
    <property type="entry name" value="THIOREDOXIN_1"/>
    <property type="match status" value="1"/>
</dbReference>
<dbReference type="InterPro" id="IPR004799">
    <property type="entry name" value="Periplasmic_diS_OxRdtase_DsbE"/>
</dbReference>
<evidence type="ECO:0000256" key="2">
    <source>
        <dbReference type="ARBA" id="ARBA00007758"/>
    </source>
</evidence>
<evidence type="ECO:0000256" key="4">
    <source>
        <dbReference type="ARBA" id="ARBA00023157"/>
    </source>
</evidence>
<dbReference type="InterPro" id="IPR036249">
    <property type="entry name" value="Thioredoxin-like_sf"/>
</dbReference>
<keyword evidence="6" id="KW-0812">Transmembrane</keyword>
<dbReference type="Proteomes" id="UP000283003">
    <property type="component" value="Unassembled WGS sequence"/>
</dbReference>
<dbReference type="NCBIfam" id="TIGR00385">
    <property type="entry name" value="dsbE"/>
    <property type="match status" value="1"/>
</dbReference>
<accession>A0A437GUS7</accession>
<dbReference type="InterPro" id="IPR017937">
    <property type="entry name" value="Thioredoxin_CS"/>
</dbReference>
<dbReference type="GO" id="GO:0030288">
    <property type="term" value="C:outer membrane-bounded periplasmic space"/>
    <property type="evidence" value="ECO:0007669"/>
    <property type="project" value="InterPro"/>
</dbReference>
<proteinExistence type="inferred from homology"/>
<dbReference type="OrthoDB" id="9799347at2"/>
<dbReference type="InterPro" id="IPR050553">
    <property type="entry name" value="Thioredoxin_ResA/DsbE_sf"/>
</dbReference>